<reference evidence="1 2" key="1">
    <citation type="submission" date="2024-09" db="EMBL/GenBank/DDBJ databases">
        <title>Chromosome-scale assembly of Riccia fluitans.</title>
        <authorList>
            <person name="Paukszto L."/>
            <person name="Sawicki J."/>
            <person name="Karawczyk K."/>
            <person name="Piernik-Szablinska J."/>
            <person name="Szczecinska M."/>
            <person name="Mazdziarz M."/>
        </authorList>
    </citation>
    <scope>NUCLEOTIDE SEQUENCE [LARGE SCALE GENOMIC DNA]</scope>
    <source>
        <strain evidence="1">Rf_01</strain>
        <tissue evidence="1">Aerial parts of the thallus</tissue>
    </source>
</reference>
<sequence length="95" mass="10760">MFSAGMVKKTMTAIPLDPQCDDDARCNASLDHHVYRAQFQEMHDIMRLLITICNVLALDLTRDYVTNRHVSPACRSEIGCSFCCDKRTDLVMMGC</sequence>
<name>A0ABD1XP51_9MARC</name>
<accession>A0ABD1XP51</accession>
<proteinExistence type="predicted"/>
<evidence type="ECO:0000313" key="1">
    <source>
        <dbReference type="EMBL" id="KAL2610714.1"/>
    </source>
</evidence>
<keyword evidence="2" id="KW-1185">Reference proteome</keyword>
<dbReference type="Proteomes" id="UP001605036">
    <property type="component" value="Unassembled WGS sequence"/>
</dbReference>
<comment type="caution">
    <text evidence="1">The sequence shown here is derived from an EMBL/GenBank/DDBJ whole genome shotgun (WGS) entry which is preliminary data.</text>
</comment>
<dbReference type="AlphaFoldDB" id="A0ABD1XP51"/>
<evidence type="ECO:0000313" key="2">
    <source>
        <dbReference type="Proteomes" id="UP001605036"/>
    </source>
</evidence>
<dbReference type="EMBL" id="JBHFFA010000008">
    <property type="protein sequence ID" value="KAL2610714.1"/>
    <property type="molecule type" value="Genomic_DNA"/>
</dbReference>
<gene>
    <name evidence="1" type="ORF">R1flu_029287</name>
</gene>
<organism evidence="1 2">
    <name type="scientific">Riccia fluitans</name>
    <dbReference type="NCBI Taxonomy" id="41844"/>
    <lineage>
        <taxon>Eukaryota</taxon>
        <taxon>Viridiplantae</taxon>
        <taxon>Streptophyta</taxon>
        <taxon>Embryophyta</taxon>
        <taxon>Marchantiophyta</taxon>
        <taxon>Marchantiopsida</taxon>
        <taxon>Marchantiidae</taxon>
        <taxon>Marchantiales</taxon>
        <taxon>Ricciaceae</taxon>
        <taxon>Riccia</taxon>
    </lineage>
</organism>
<protein>
    <submittedName>
        <fullName evidence="1">Uncharacterized protein</fullName>
    </submittedName>
</protein>